<dbReference type="Pfam" id="PF08648">
    <property type="entry name" value="SNRNP27"/>
    <property type="match status" value="1"/>
</dbReference>
<evidence type="ECO:0000313" key="10">
    <source>
        <dbReference type="EMBL" id="KJX98707.1"/>
    </source>
</evidence>
<feature type="compositionally biased region" description="Basic and acidic residues" evidence="8">
    <location>
        <begin position="1"/>
        <end position="46"/>
    </location>
</feature>
<proteinExistence type="inferred from homology"/>
<dbReference type="GO" id="GO:0071011">
    <property type="term" value="C:precatalytic spliceosome"/>
    <property type="evidence" value="ECO:0007669"/>
    <property type="project" value="TreeGrafter"/>
</dbReference>
<dbReference type="STRING" id="1047168.A0A0F4GNR9"/>
<evidence type="ECO:0000256" key="8">
    <source>
        <dbReference type="SAM" id="MobiDB-lite"/>
    </source>
</evidence>
<dbReference type="OrthoDB" id="21368at2759"/>
<dbReference type="AlphaFoldDB" id="A0A0F4GNR9"/>
<evidence type="ECO:0000256" key="1">
    <source>
        <dbReference type="ARBA" id="ARBA00003632"/>
    </source>
</evidence>
<reference evidence="10 11" key="1">
    <citation type="submission" date="2015-03" db="EMBL/GenBank/DDBJ databases">
        <title>RNA-seq based gene annotation and comparative genomics of four Zymoseptoria species reveal species-specific pathogenicity related genes and transposable element activity.</title>
        <authorList>
            <person name="Grandaubert J."/>
            <person name="Bhattacharyya A."/>
            <person name="Stukenbrock E.H."/>
        </authorList>
    </citation>
    <scope>NUCLEOTIDE SEQUENCE [LARGE SCALE GENOMIC DNA]</scope>
    <source>
        <strain evidence="10 11">Zb18110</strain>
    </source>
</reference>
<dbReference type="InterPro" id="IPR013957">
    <property type="entry name" value="SNRNP27"/>
</dbReference>
<feature type="compositionally biased region" description="Pro residues" evidence="8">
    <location>
        <begin position="50"/>
        <end position="62"/>
    </location>
</feature>
<accession>A0A0F4GNR9</accession>
<evidence type="ECO:0000256" key="7">
    <source>
        <dbReference type="ARBA" id="ARBA00023242"/>
    </source>
</evidence>
<evidence type="ECO:0000313" key="11">
    <source>
        <dbReference type="Proteomes" id="UP000033647"/>
    </source>
</evidence>
<sequence>MDRNYRRDDRRDDRRPREDTRNHKPRFEQNRSRSPARHDRRDDRRRSPPARGPPPPRGPGGPPQRSDQGREPPRRLSAAGGAPPRGPGFKGPPREPFDGRQNAAASRRGPREIKDEDTKMDGPFEDEDSEAEMTRVMGFKAFRTTQNTKVPGNDKNYGVHKNKKAEYRQYMNRVGGFNRPLDALP</sequence>
<feature type="region of interest" description="Disordered" evidence="8">
    <location>
        <begin position="1"/>
        <end position="130"/>
    </location>
</feature>
<dbReference type="GO" id="GO:0006397">
    <property type="term" value="P:mRNA processing"/>
    <property type="evidence" value="ECO:0007669"/>
    <property type="project" value="UniProtKB-KW"/>
</dbReference>
<keyword evidence="7" id="KW-0539">Nucleus</keyword>
<protein>
    <recommendedName>
        <fullName evidence="9">U4/U6.U5 small nuclear ribonucleoprotein 27kDa protein domain-containing protein</fullName>
    </recommendedName>
</protein>
<evidence type="ECO:0000259" key="9">
    <source>
        <dbReference type="Pfam" id="PF08648"/>
    </source>
</evidence>
<organism evidence="10 11">
    <name type="scientific">Zymoseptoria brevis</name>
    <dbReference type="NCBI Taxonomy" id="1047168"/>
    <lineage>
        <taxon>Eukaryota</taxon>
        <taxon>Fungi</taxon>
        <taxon>Dikarya</taxon>
        <taxon>Ascomycota</taxon>
        <taxon>Pezizomycotina</taxon>
        <taxon>Dothideomycetes</taxon>
        <taxon>Dothideomycetidae</taxon>
        <taxon>Mycosphaerellales</taxon>
        <taxon>Mycosphaerellaceae</taxon>
        <taxon>Zymoseptoria</taxon>
    </lineage>
</organism>
<keyword evidence="6" id="KW-0508">mRNA splicing</keyword>
<dbReference type="PANTHER" id="PTHR31077:SF1">
    <property type="entry name" value="U4_U6.U5 SMALL NUCLEAR RIBONUCLEOPROTEIN 27 KDA PROTEIN"/>
    <property type="match status" value="1"/>
</dbReference>
<gene>
    <name evidence="10" type="ORF">TI39_contig397g00025</name>
</gene>
<keyword evidence="5" id="KW-0507">mRNA processing</keyword>
<evidence type="ECO:0000256" key="4">
    <source>
        <dbReference type="ARBA" id="ARBA00011825"/>
    </source>
</evidence>
<comment type="caution">
    <text evidence="10">The sequence shown here is derived from an EMBL/GenBank/DDBJ whole genome shotgun (WGS) entry which is preliminary data.</text>
</comment>
<evidence type="ECO:0000256" key="3">
    <source>
        <dbReference type="ARBA" id="ARBA00008218"/>
    </source>
</evidence>
<dbReference type="EMBL" id="LAFY01000389">
    <property type="protein sequence ID" value="KJX98707.1"/>
    <property type="molecule type" value="Genomic_DNA"/>
</dbReference>
<comment type="subunit">
    <text evidence="4">Part of a tri-snRNP complex.</text>
</comment>
<feature type="domain" description="U4/U6.U5 small nuclear ribonucleoprotein 27kDa protein" evidence="9">
    <location>
        <begin position="128"/>
        <end position="183"/>
    </location>
</feature>
<dbReference type="Proteomes" id="UP000033647">
    <property type="component" value="Unassembled WGS sequence"/>
</dbReference>
<feature type="compositionally biased region" description="Basic and acidic residues" evidence="8">
    <location>
        <begin position="109"/>
        <end position="122"/>
    </location>
</feature>
<dbReference type="PANTHER" id="PTHR31077">
    <property type="entry name" value="U4/U6.U5 SMALL NUCLEAR RIBONUCLEOPROTEIN 27 KDA PROTEIN"/>
    <property type="match status" value="1"/>
</dbReference>
<comment type="function">
    <text evidence="1">May play a role in mRNA splicing.</text>
</comment>
<evidence type="ECO:0000256" key="5">
    <source>
        <dbReference type="ARBA" id="ARBA00022664"/>
    </source>
</evidence>
<comment type="similarity">
    <text evidence="3">Belongs to the SNUT3 family.</text>
</comment>
<evidence type="ECO:0000256" key="6">
    <source>
        <dbReference type="ARBA" id="ARBA00023187"/>
    </source>
</evidence>
<dbReference type="GO" id="GO:0008380">
    <property type="term" value="P:RNA splicing"/>
    <property type="evidence" value="ECO:0007669"/>
    <property type="project" value="UniProtKB-KW"/>
</dbReference>
<keyword evidence="11" id="KW-1185">Reference proteome</keyword>
<comment type="subcellular location">
    <subcellularLocation>
        <location evidence="2">Nucleus</location>
    </subcellularLocation>
</comment>
<evidence type="ECO:0000256" key="2">
    <source>
        <dbReference type="ARBA" id="ARBA00004123"/>
    </source>
</evidence>
<name>A0A0F4GNR9_9PEZI</name>